<evidence type="ECO:0000259" key="9">
    <source>
        <dbReference type="PROSITE" id="PS51007"/>
    </source>
</evidence>
<evidence type="ECO:0000256" key="3">
    <source>
        <dbReference type="ARBA" id="ARBA00022723"/>
    </source>
</evidence>
<evidence type="ECO:0000256" key="5">
    <source>
        <dbReference type="ARBA" id="ARBA00023004"/>
    </source>
</evidence>
<feature type="chain" id="PRO_5047418000" evidence="8">
    <location>
        <begin position="22"/>
        <end position="147"/>
    </location>
</feature>
<feature type="signal peptide" evidence="8">
    <location>
        <begin position="1"/>
        <end position="21"/>
    </location>
</feature>
<keyword evidence="5 6" id="KW-0408">Iron</keyword>
<keyword evidence="2 6" id="KW-0349">Heme</keyword>
<feature type="region of interest" description="Disordered" evidence="7">
    <location>
        <begin position="120"/>
        <end position="147"/>
    </location>
</feature>
<sequence>MKAALTLLLAAWAACPALVLADEAASAPEPRFSSGWRFEQRSGPALYGALCAACHMPDGRGARGAGAYPALQGNPRLAAAPYALHMVLNGHRAMPGFGRQLSDDQVAAVLSHVRERFGGMPPEAARVTPAESAEVRKGQQASPAVAH</sequence>
<dbReference type="Pfam" id="PF13442">
    <property type="entry name" value="Cytochrome_CBB3"/>
    <property type="match status" value="1"/>
</dbReference>
<dbReference type="PANTHER" id="PTHR35008:SF9">
    <property type="entry name" value="CYTOCHROME C DOMAIN-CONTAINING PROTEIN"/>
    <property type="match status" value="1"/>
</dbReference>
<reference evidence="10 11" key="1">
    <citation type="submission" date="2024-05" db="EMBL/GenBank/DDBJ databases">
        <title>Roseateles sp. 2.12 16S ribosomal RNA gene Genome sequencing and assembly.</title>
        <authorList>
            <person name="Woo H."/>
        </authorList>
    </citation>
    <scope>NUCLEOTIDE SEQUENCE [LARGE SCALE GENOMIC DNA]</scope>
    <source>
        <strain evidence="10 11">2.12</strain>
    </source>
</reference>
<keyword evidence="1" id="KW-0813">Transport</keyword>
<evidence type="ECO:0000256" key="6">
    <source>
        <dbReference type="PROSITE-ProRule" id="PRU00433"/>
    </source>
</evidence>
<dbReference type="InterPro" id="IPR036909">
    <property type="entry name" value="Cyt_c-like_dom_sf"/>
</dbReference>
<dbReference type="PROSITE" id="PS51007">
    <property type="entry name" value="CYTC"/>
    <property type="match status" value="1"/>
</dbReference>
<protein>
    <submittedName>
        <fullName evidence="10">Cytochrome c</fullName>
    </submittedName>
</protein>
<evidence type="ECO:0000313" key="10">
    <source>
        <dbReference type="EMBL" id="MEO3711202.1"/>
    </source>
</evidence>
<proteinExistence type="predicted"/>
<keyword evidence="3 6" id="KW-0479">Metal-binding</keyword>
<organism evidence="10 11">
    <name type="scientific">Roseateles flavus</name>
    <dbReference type="NCBI Taxonomy" id="3149041"/>
    <lineage>
        <taxon>Bacteria</taxon>
        <taxon>Pseudomonadati</taxon>
        <taxon>Pseudomonadota</taxon>
        <taxon>Betaproteobacteria</taxon>
        <taxon>Burkholderiales</taxon>
        <taxon>Sphaerotilaceae</taxon>
        <taxon>Roseateles</taxon>
    </lineage>
</organism>
<dbReference type="PANTHER" id="PTHR35008">
    <property type="entry name" value="BLL4482 PROTEIN-RELATED"/>
    <property type="match status" value="1"/>
</dbReference>
<evidence type="ECO:0000256" key="7">
    <source>
        <dbReference type="SAM" id="MobiDB-lite"/>
    </source>
</evidence>
<dbReference type="InterPro" id="IPR009056">
    <property type="entry name" value="Cyt_c-like_dom"/>
</dbReference>
<keyword evidence="4" id="KW-0249">Electron transport</keyword>
<dbReference type="InterPro" id="IPR008168">
    <property type="entry name" value="Cyt_C_IC"/>
</dbReference>
<accession>A0ABV0G817</accession>
<dbReference type="RefSeq" id="WP_347604538.1">
    <property type="nucleotide sequence ID" value="NZ_JBDPZC010000001.1"/>
</dbReference>
<evidence type="ECO:0000256" key="4">
    <source>
        <dbReference type="ARBA" id="ARBA00022982"/>
    </source>
</evidence>
<evidence type="ECO:0000256" key="1">
    <source>
        <dbReference type="ARBA" id="ARBA00022448"/>
    </source>
</evidence>
<dbReference type="EMBL" id="JBDPZC010000001">
    <property type="protein sequence ID" value="MEO3711202.1"/>
    <property type="molecule type" value="Genomic_DNA"/>
</dbReference>
<dbReference type="Proteomes" id="UP001462640">
    <property type="component" value="Unassembled WGS sequence"/>
</dbReference>
<name>A0ABV0G817_9BURK</name>
<dbReference type="PROSITE" id="PS51257">
    <property type="entry name" value="PROKAR_LIPOPROTEIN"/>
    <property type="match status" value="1"/>
</dbReference>
<comment type="caution">
    <text evidence="10">The sequence shown here is derived from an EMBL/GenBank/DDBJ whole genome shotgun (WGS) entry which is preliminary data.</text>
</comment>
<dbReference type="PRINTS" id="PR00605">
    <property type="entry name" value="CYTCHROMECIC"/>
</dbReference>
<evidence type="ECO:0000256" key="8">
    <source>
        <dbReference type="SAM" id="SignalP"/>
    </source>
</evidence>
<dbReference type="Gene3D" id="1.10.760.10">
    <property type="entry name" value="Cytochrome c-like domain"/>
    <property type="match status" value="1"/>
</dbReference>
<feature type="domain" description="Cytochrome c" evidence="9">
    <location>
        <begin position="38"/>
        <end position="117"/>
    </location>
</feature>
<keyword evidence="8" id="KW-0732">Signal</keyword>
<gene>
    <name evidence="10" type="ORF">ABDJ40_00310</name>
</gene>
<keyword evidence="11" id="KW-1185">Reference proteome</keyword>
<dbReference type="InterPro" id="IPR051459">
    <property type="entry name" value="Cytochrome_c-type_DH"/>
</dbReference>
<evidence type="ECO:0000256" key="2">
    <source>
        <dbReference type="ARBA" id="ARBA00022617"/>
    </source>
</evidence>
<evidence type="ECO:0000313" key="11">
    <source>
        <dbReference type="Proteomes" id="UP001462640"/>
    </source>
</evidence>
<dbReference type="SUPFAM" id="SSF46626">
    <property type="entry name" value="Cytochrome c"/>
    <property type="match status" value="1"/>
</dbReference>